<dbReference type="RefSeq" id="WP_273745012.1">
    <property type="nucleotide sequence ID" value="NZ_CP117692.1"/>
</dbReference>
<dbReference type="Proteomes" id="UP001222683">
    <property type="component" value="Chromosome"/>
</dbReference>
<dbReference type="AlphaFoldDB" id="A0AAQ3AT62"/>
<reference evidence="2" key="1">
    <citation type="submission" date="2023-02" db="EMBL/GenBank/DDBJ databases">
        <title>Complete genome sequence of Lactobacillus ruminis CACC888 isolated from Pig feces.</title>
        <authorList>
            <person name="Park S."/>
            <person name="Park M.A."/>
            <person name="Kim D.-H."/>
            <person name="Kim Y."/>
        </authorList>
    </citation>
    <scope>NUCLEOTIDE SEQUENCE</scope>
    <source>
        <strain evidence="2">CACC888</strain>
    </source>
</reference>
<evidence type="ECO:0000313" key="3">
    <source>
        <dbReference type="Proteomes" id="UP001222683"/>
    </source>
</evidence>
<dbReference type="EMBL" id="CP117692">
    <property type="protein sequence ID" value="WDC82045.1"/>
    <property type="molecule type" value="Genomic_DNA"/>
</dbReference>
<keyword evidence="1" id="KW-1133">Transmembrane helix</keyword>
<keyword evidence="1" id="KW-0472">Membrane</keyword>
<evidence type="ECO:0000256" key="1">
    <source>
        <dbReference type="SAM" id="Phobius"/>
    </source>
</evidence>
<gene>
    <name evidence="2" type="ORF">PSR59_10525</name>
</gene>
<proteinExistence type="predicted"/>
<name>A0AAQ3AT62_9LACO</name>
<evidence type="ECO:0000313" key="2">
    <source>
        <dbReference type="EMBL" id="WDC82045.1"/>
    </source>
</evidence>
<protein>
    <submittedName>
        <fullName evidence="2">Uncharacterized protein</fullName>
    </submittedName>
</protein>
<sequence length="91" mass="10713">MNKNYFFQEAVLLTNLSKISLKFMNKVPFLLIFLMSSESAIDILVLTYHDVDKSYKRVSIENKHRKQMHTFGLQTLRASMIRGIEHGKFIF</sequence>
<feature type="transmembrane region" description="Helical" evidence="1">
    <location>
        <begin position="27"/>
        <end position="48"/>
    </location>
</feature>
<accession>A0AAQ3AT62</accession>
<keyword evidence="1" id="KW-0812">Transmembrane</keyword>
<organism evidence="2 3">
    <name type="scientific">Ligilactobacillus ruminis</name>
    <dbReference type="NCBI Taxonomy" id="1623"/>
    <lineage>
        <taxon>Bacteria</taxon>
        <taxon>Bacillati</taxon>
        <taxon>Bacillota</taxon>
        <taxon>Bacilli</taxon>
        <taxon>Lactobacillales</taxon>
        <taxon>Lactobacillaceae</taxon>
        <taxon>Ligilactobacillus</taxon>
    </lineage>
</organism>